<evidence type="ECO:0000313" key="12">
    <source>
        <dbReference type="EMBL" id="GAA0145584.1"/>
    </source>
</evidence>
<evidence type="ECO:0000256" key="2">
    <source>
        <dbReference type="ARBA" id="ARBA00011233"/>
    </source>
</evidence>
<dbReference type="EMBL" id="BAABME010000804">
    <property type="protein sequence ID" value="GAA0145584.1"/>
    <property type="molecule type" value="Genomic_DNA"/>
</dbReference>
<evidence type="ECO:0000256" key="8">
    <source>
        <dbReference type="ARBA" id="ARBA00023242"/>
    </source>
</evidence>
<dbReference type="InterPro" id="IPR036390">
    <property type="entry name" value="WH_DNA-bd_sf"/>
</dbReference>
<evidence type="ECO:0000256" key="1">
    <source>
        <dbReference type="ARBA" id="ARBA00004123"/>
    </source>
</evidence>
<keyword evidence="6" id="KW-0238">DNA-binding</keyword>
<dbReference type="Proteomes" id="UP001454036">
    <property type="component" value="Unassembled WGS sequence"/>
</dbReference>
<proteinExistence type="inferred from homology"/>
<evidence type="ECO:0000256" key="5">
    <source>
        <dbReference type="ARBA" id="ARBA00023016"/>
    </source>
</evidence>
<evidence type="ECO:0000313" key="13">
    <source>
        <dbReference type="Proteomes" id="UP001454036"/>
    </source>
</evidence>
<accession>A0AAV3P1X6</accession>
<comment type="subcellular location">
    <subcellularLocation>
        <location evidence="1">Nucleus</location>
    </subcellularLocation>
</comment>
<dbReference type="PANTHER" id="PTHR10015">
    <property type="entry name" value="HEAT SHOCK TRANSCRIPTION FACTOR"/>
    <property type="match status" value="1"/>
</dbReference>
<keyword evidence="8" id="KW-0539">Nucleus</keyword>
<comment type="similarity">
    <text evidence="9">Belongs to the HSF family.</text>
</comment>
<organism evidence="12 13">
    <name type="scientific">Lithospermum erythrorhizon</name>
    <name type="common">Purple gromwell</name>
    <name type="synonym">Lithospermum officinale var. erythrorhizon</name>
    <dbReference type="NCBI Taxonomy" id="34254"/>
    <lineage>
        <taxon>Eukaryota</taxon>
        <taxon>Viridiplantae</taxon>
        <taxon>Streptophyta</taxon>
        <taxon>Embryophyta</taxon>
        <taxon>Tracheophyta</taxon>
        <taxon>Spermatophyta</taxon>
        <taxon>Magnoliopsida</taxon>
        <taxon>eudicotyledons</taxon>
        <taxon>Gunneridae</taxon>
        <taxon>Pentapetalae</taxon>
        <taxon>asterids</taxon>
        <taxon>lamiids</taxon>
        <taxon>Boraginales</taxon>
        <taxon>Boraginaceae</taxon>
        <taxon>Boraginoideae</taxon>
        <taxon>Lithospermeae</taxon>
        <taxon>Lithospermum</taxon>
    </lineage>
</organism>
<name>A0AAV3P1X6_LITER</name>
<evidence type="ECO:0000256" key="6">
    <source>
        <dbReference type="ARBA" id="ARBA00023125"/>
    </source>
</evidence>
<dbReference type="Pfam" id="PF00447">
    <property type="entry name" value="HSF_DNA-bind"/>
    <property type="match status" value="1"/>
</dbReference>
<dbReference type="PANTHER" id="PTHR10015:SF332">
    <property type="entry name" value="HEAT STRESS TRANSCRIPTION FACTOR C-1"/>
    <property type="match status" value="1"/>
</dbReference>
<dbReference type="SMART" id="SM00415">
    <property type="entry name" value="HSF"/>
    <property type="match status" value="1"/>
</dbReference>
<comment type="subunit">
    <text evidence="2">Homotrimer.</text>
</comment>
<keyword evidence="4" id="KW-0805">Transcription regulation</keyword>
<sequence>MEGSNNSPVIAPFVLKTYQMVNDPSSDGLIIWGRANNSFIVIEPLDFSNKILPAYFKHNNFSSFVRQLNTYGFRKVDPDRWEFANEWFLRGQVHLLCNIVRRKYSKGTYIGTHQKQELMDEEEEMLMEIARLKQEQKSLDQELTNMNKRLEATEKRPQQMMSFLYKVVQDPEILPRMLIERDVNRRLVSNGNEKKRRLLISNSSASPPSCSNNEEVNLNCRAEMWGHLKSAQLLLDPNDEGNFVPSPMVITQEPYSTTKFVTHSSSASGSSYSGGSCFGMMPPMLGGDYWDDKSGGGFVGRDVDEEASRSPPYPFSLFEGGF</sequence>
<evidence type="ECO:0000256" key="4">
    <source>
        <dbReference type="ARBA" id="ARBA00023015"/>
    </source>
</evidence>
<keyword evidence="5" id="KW-0346">Stress response</keyword>
<evidence type="ECO:0000256" key="7">
    <source>
        <dbReference type="ARBA" id="ARBA00023163"/>
    </source>
</evidence>
<dbReference type="GO" id="GO:0000978">
    <property type="term" value="F:RNA polymerase II cis-regulatory region sequence-specific DNA binding"/>
    <property type="evidence" value="ECO:0007669"/>
    <property type="project" value="TreeGrafter"/>
</dbReference>
<dbReference type="GO" id="GO:0034605">
    <property type="term" value="P:cellular response to heat"/>
    <property type="evidence" value="ECO:0007669"/>
    <property type="project" value="TreeGrafter"/>
</dbReference>
<dbReference type="GO" id="GO:0005634">
    <property type="term" value="C:nucleus"/>
    <property type="evidence" value="ECO:0007669"/>
    <property type="project" value="UniProtKB-SubCell"/>
</dbReference>
<dbReference type="GO" id="GO:0006357">
    <property type="term" value="P:regulation of transcription by RNA polymerase II"/>
    <property type="evidence" value="ECO:0007669"/>
    <property type="project" value="TreeGrafter"/>
</dbReference>
<keyword evidence="3" id="KW-0597">Phosphoprotein</keyword>
<feature type="domain" description="HSF-type DNA-binding" evidence="11">
    <location>
        <begin position="52"/>
        <end position="76"/>
    </location>
</feature>
<evidence type="ECO:0000256" key="10">
    <source>
        <dbReference type="SAM" id="Coils"/>
    </source>
</evidence>
<dbReference type="GO" id="GO:0003700">
    <property type="term" value="F:DNA-binding transcription factor activity"/>
    <property type="evidence" value="ECO:0007669"/>
    <property type="project" value="InterPro"/>
</dbReference>
<dbReference type="SUPFAM" id="SSF46785">
    <property type="entry name" value="Winged helix' DNA-binding domain"/>
    <property type="match status" value="1"/>
</dbReference>
<dbReference type="PRINTS" id="PR00056">
    <property type="entry name" value="HSFDOMAIN"/>
</dbReference>
<keyword evidence="7" id="KW-0804">Transcription</keyword>
<dbReference type="Gene3D" id="1.10.10.10">
    <property type="entry name" value="Winged helix-like DNA-binding domain superfamily/Winged helix DNA-binding domain"/>
    <property type="match status" value="1"/>
</dbReference>
<dbReference type="AlphaFoldDB" id="A0AAV3P1X6"/>
<reference evidence="12 13" key="1">
    <citation type="submission" date="2024-01" db="EMBL/GenBank/DDBJ databases">
        <title>The complete chloroplast genome sequence of Lithospermum erythrorhizon: insights into the phylogenetic relationship among Boraginaceae species and the maternal lineages of purple gromwells.</title>
        <authorList>
            <person name="Okada T."/>
            <person name="Watanabe K."/>
        </authorList>
    </citation>
    <scope>NUCLEOTIDE SEQUENCE [LARGE SCALE GENOMIC DNA]</scope>
</reference>
<comment type="caution">
    <text evidence="12">The sequence shown here is derived from an EMBL/GenBank/DDBJ whole genome shotgun (WGS) entry which is preliminary data.</text>
</comment>
<feature type="coiled-coil region" evidence="10">
    <location>
        <begin position="115"/>
        <end position="156"/>
    </location>
</feature>
<dbReference type="InterPro" id="IPR036388">
    <property type="entry name" value="WH-like_DNA-bd_sf"/>
</dbReference>
<evidence type="ECO:0000256" key="9">
    <source>
        <dbReference type="RuleBase" id="RU004020"/>
    </source>
</evidence>
<protein>
    <submittedName>
        <fullName evidence="12">Winged helix/forkhead transcription factor</fullName>
    </submittedName>
</protein>
<gene>
    <name evidence="12" type="ORF">LIER_05749</name>
</gene>
<evidence type="ECO:0000259" key="11">
    <source>
        <dbReference type="PROSITE" id="PS00434"/>
    </source>
</evidence>
<keyword evidence="10" id="KW-0175">Coiled coil</keyword>
<evidence type="ECO:0000256" key="3">
    <source>
        <dbReference type="ARBA" id="ARBA00022553"/>
    </source>
</evidence>
<keyword evidence="13" id="KW-1185">Reference proteome</keyword>
<dbReference type="FunFam" id="1.10.10.10:FF:000037">
    <property type="entry name" value="Heat stress transcription factor B-4"/>
    <property type="match status" value="1"/>
</dbReference>
<dbReference type="InterPro" id="IPR000232">
    <property type="entry name" value="HSF_DNA-bd"/>
</dbReference>
<dbReference type="PROSITE" id="PS00434">
    <property type="entry name" value="HSF_DOMAIN"/>
    <property type="match status" value="1"/>
</dbReference>